<organism evidence="1 2">
    <name type="scientific">Ancylostoma ceylanicum</name>
    <dbReference type="NCBI Taxonomy" id="53326"/>
    <lineage>
        <taxon>Eukaryota</taxon>
        <taxon>Metazoa</taxon>
        <taxon>Ecdysozoa</taxon>
        <taxon>Nematoda</taxon>
        <taxon>Chromadorea</taxon>
        <taxon>Rhabditida</taxon>
        <taxon>Rhabditina</taxon>
        <taxon>Rhabditomorpha</taxon>
        <taxon>Strongyloidea</taxon>
        <taxon>Ancylostomatidae</taxon>
        <taxon>Ancylostomatinae</taxon>
        <taxon>Ancylostoma</taxon>
    </lineage>
</organism>
<keyword evidence="2" id="KW-1185">Reference proteome</keyword>
<gene>
    <name evidence="1" type="primary">Acey_s0003.g1309</name>
    <name evidence="1" type="ORF">Y032_0003g1309</name>
</gene>
<evidence type="ECO:0000313" key="2">
    <source>
        <dbReference type="Proteomes" id="UP000024635"/>
    </source>
</evidence>
<comment type="caution">
    <text evidence="1">The sequence shown here is derived from an EMBL/GenBank/DDBJ whole genome shotgun (WGS) entry which is preliminary data.</text>
</comment>
<protein>
    <submittedName>
        <fullName evidence="1">Uncharacterized protein</fullName>
    </submittedName>
</protein>
<reference evidence="2" key="1">
    <citation type="journal article" date="2015" name="Nat. Genet.">
        <title>The genome and transcriptome of the zoonotic hookworm Ancylostoma ceylanicum identify infection-specific gene families.</title>
        <authorList>
            <person name="Schwarz E.M."/>
            <person name="Hu Y."/>
            <person name="Antoshechkin I."/>
            <person name="Miller M.M."/>
            <person name="Sternberg P.W."/>
            <person name="Aroian R.V."/>
        </authorList>
    </citation>
    <scope>NUCLEOTIDE SEQUENCE</scope>
    <source>
        <strain evidence="2">HY135</strain>
    </source>
</reference>
<dbReference type="OrthoDB" id="5850332at2759"/>
<evidence type="ECO:0000313" key="1">
    <source>
        <dbReference type="EMBL" id="EYC31926.1"/>
    </source>
</evidence>
<name>A0A016VX70_9BILA</name>
<sequence>MPLPLVHKSSKQKRLQRMLRYPTRQPPSLKHGSISTLSKTKHMLEDLLKQGSKPDRFHPDLPAWPLALPLSEVIDPTLLFKIYICKLLSV</sequence>
<proteinExistence type="predicted"/>
<dbReference type="Proteomes" id="UP000024635">
    <property type="component" value="Unassembled WGS sequence"/>
</dbReference>
<accession>A0A016VX70</accession>
<dbReference type="AlphaFoldDB" id="A0A016VX70"/>
<dbReference type="EMBL" id="JARK01001339">
    <property type="protein sequence ID" value="EYC31926.1"/>
    <property type="molecule type" value="Genomic_DNA"/>
</dbReference>